<feature type="compositionally biased region" description="Low complexity" evidence="1">
    <location>
        <begin position="30"/>
        <end position="41"/>
    </location>
</feature>
<accession>A0A9W6ZDL2</accession>
<proteinExistence type="predicted"/>
<sequence length="750" mass="83272">MLQKENVMEQLGYVKIVVETEDGVGGQGKGDASSDGISDGISDGKEDGIPNPNTGETREKAFTFYDGEPDREVIDYSKYSLGDVPSSEFPATAWQNDAVYLNHFLDASMKLVDRTIAGIIEEYGGDKSIWKIPKITPSDIPNETKRTKNYKEPSFYEEGSYGGLTQRLLHAMMTNGEFKVVLAGHSAAAGHGNNFNQSSIIQFDRVMQPLMKNLGVTLKAKNMAMGTHPTIQSSLAGGAVYGDDVDVLIWDTGMTEGAKNFFPDAEQFHKNKEIGNDAFIEFLFLSQMAAGEKVPFFLPFQHENTVLKKLNENGKADVGLLSIPVELLAKTTSKEQAETLPKSVMCLNPEEDMMSFCGAIKCEGICWKERAEKVKIPKQSDNPKGCVSWHPGWRYHKFIGRYLAMYILIPLRHALGVWQQETSQGAIPLDGGLWHLTESRDEMRNAARDPASSYDTTRCELLLHQIFDYMVDNPMGPKGVSSGRACHLKLTGATEYTPRNLDLQDGTLRSRLVGIVAPEDEKELYDGYDDVVLRKELVEPGSVDVEGIAAGWNGVPEPMPSHIDHDRKRSRSRHLRELSKDLTLGDLGWTYYRARVGECGGDSSTRCGRQDWGETASCILDGRHDGIGGMEAYGETQFMEFRLGKVKGGWIGCQMLIGIPDVVVEVVILKGDGGIAHSGEIALTGVVRRQKNGKFHTYEREYMRLTNLWNDPEAQEGEYSLKLKVKSVVWNGADQQDPILLLSHLYWSTA</sequence>
<dbReference type="Proteomes" id="UP001165082">
    <property type="component" value="Unassembled WGS sequence"/>
</dbReference>
<comment type="caution">
    <text evidence="2">The sequence shown here is derived from an EMBL/GenBank/DDBJ whole genome shotgun (WGS) entry which is preliminary data.</text>
</comment>
<keyword evidence="3" id="KW-1185">Reference proteome</keyword>
<evidence type="ECO:0000256" key="1">
    <source>
        <dbReference type="SAM" id="MobiDB-lite"/>
    </source>
</evidence>
<dbReference type="EMBL" id="BRXZ01004451">
    <property type="protein sequence ID" value="GMH49148.1"/>
    <property type="molecule type" value="Genomic_DNA"/>
</dbReference>
<dbReference type="AlphaFoldDB" id="A0A9W6ZDL2"/>
<gene>
    <name evidence="2" type="ORF">TrRE_jg3747</name>
</gene>
<reference evidence="2" key="1">
    <citation type="submission" date="2022-07" db="EMBL/GenBank/DDBJ databases">
        <title>Genome analysis of Parmales, a sister group of diatoms, reveals the evolutionary specialization of diatoms from phago-mixotrophs to photoautotrophs.</title>
        <authorList>
            <person name="Ban H."/>
            <person name="Sato S."/>
            <person name="Yoshikawa S."/>
            <person name="Kazumasa Y."/>
            <person name="Nakamura Y."/>
            <person name="Ichinomiya M."/>
            <person name="Saitoh K."/>
            <person name="Sato N."/>
            <person name="Blanc-Mathieu R."/>
            <person name="Endo H."/>
            <person name="Kuwata A."/>
            <person name="Ogata H."/>
        </authorList>
    </citation>
    <scope>NUCLEOTIDE SEQUENCE</scope>
</reference>
<dbReference type="OrthoDB" id="193473at2759"/>
<evidence type="ECO:0000313" key="3">
    <source>
        <dbReference type="Proteomes" id="UP001165082"/>
    </source>
</evidence>
<name>A0A9W6ZDL2_9STRA</name>
<evidence type="ECO:0000313" key="2">
    <source>
        <dbReference type="EMBL" id="GMH49148.1"/>
    </source>
</evidence>
<organism evidence="2 3">
    <name type="scientific">Triparma retinervis</name>
    <dbReference type="NCBI Taxonomy" id="2557542"/>
    <lineage>
        <taxon>Eukaryota</taxon>
        <taxon>Sar</taxon>
        <taxon>Stramenopiles</taxon>
        <taxon>Ochrophyta</taxon>
        <taxon>Bolidophyceae</taxon>
        <taxon>Parmales</taxon>
        <taxon>Triparmaceae</taxon>
        <taxon>Triparma</taxon>
    </lineage>
</organism>
<feature type="region of interest" description="Disordered" evidence="1">
    <location>
        <begin position="24"/>
        <end position="58"/>
    </location>
</feature>
<protein>
    <submittedName>
        <fullName evidence="2">Uncharacterized protein</fullName>
    </submittedName>
</protein>